<comment type="caution">
    <text evidence="1">The sequence shown here is derived from an EMBL/GenBank/DDBJ whole genome shotgun (WGS) entry which is preliminary data.</text>
</comment>
<sequence>MNLLFLFCIFPHIISAQITFEKTYGGSNQDYGSSVEQTTDGGYIIAGRTSSFDIANGDVYLIKIDSIGDTIWTKTYGWIAADYGYSVQQTIDGGYIVAGETGADFYLIKTNAIGDTLWTKAYGGLSGEYGYSVQQTTDSGYIIAGFSNVAFNNDVYLIKTTSLGDTVWTKLYGGNFSDQGNSVKQTTDGGYIIVGNTSSFGAGNADVYLIKTNSVGDTIWTKTYGGIWDEWGYSVRQTTDSGYIIVGYTDIFGDDDVYLIKTNSVGDTLWTKTYDGTSTEVGYSIQQTIDGGYIIVGETKSFGAGSDDVY</sequence>
<dbReference type="AlphaFoldDB" id="A0A0F8XS51"/>
<dbReference type="PANTHER" id="PTHR42754:SF1">
    <property type="entry name" value="LIPOPROTEIN"/>
    <property type="match status" value="1"/>
</dbReference>
<dbReference type="PANTHER" id="PTHR42754">
    <property type="entry name" value="ENDOGLUCANASE"/>
    <property type="match status" value="1"/>
</dbReference>
<dbReference type="EMBL" id="LAZR01061216">
    <property type="protein sequence ID" value="KKK64030.1"/>
    <property type="molecule type" value="Genomic_DNA"/>
</dbReference>
<protein>
    <recommendedName>
        <fullName evidence="2">Bulb-type lectin domain-containing protein</fullName>
    </recommendedName>
</protein>
<reference evidence="1" key="1">
    <citation type="journal article" date="2015" name="Nature">
        <title>Complex archaea that bridge the gap between prokaryotes and eukaryotes.</title>
        <authorList>
            <person name="Spang A."/>
            <person name="Saw J.H."/>
            <person name="Jorgensen S.L."/>
            <person name="Zaremba-Niedzwiedzka K."/>
            <person name="Martijn J."/>
            <person name="Lind A.E."/>
            <person name="van Eijk R."/>
            <person name="Schleper C."/>
            <person name="Guy L."/>
            <person name="Ettema T.J."/>
        </authorList>
    </citation>
    <scope>NUCLEOTIDE SEQUENCE</scope>
</reference>
<proteinExistence type="predicted"/>
<organism evidence="1">
    <name type="scientific">marine sediment metagenome</name>
    <dbReference type="NCBI Taxonomy" id="412755"/>
    <lineage>
        <taxon>unclassified sequences</taxon>
        <taxon>metagenomes</taxon>
        <taxon>ecological metagenomes</taxon>
    </lineage>
</organism>
<evidence type="ECO:0008006" key="2">
    <source>
        <dbReference type="Google" id="ProtNLM"/>
    </source>
</evidence>
<evidence type="ECO:0000313" key="1">
    <source>
        <dbReference type="EMBL" id="KKK64030.1"/>
    </source>
</evidence>
<name>A0A0F8XS51_9ZZZZ</name>
<gene>
    <name evidence="1" type="ORF">LCGC14_2988330</name>
</gene>
<feature type="non-terminal residue" evidence="1">
    <location>
        <position position="310"/>
    </location>
</feature>
<accession>A0A0F8XS51</accession>